<evidence type="ECO:0000313" key="3">
    <source>
        <dbReference type="Proteomes" id="UP000824540"/>
    </source>
</evidence>
<gene>
    <name evidence="2" type="ORF">JZ751_009003</name>
</gene>
<sequence>MQLVGIAKSLVVIAPPTFIGVCVSDSPQGEAVVRLSAGLRWCRLSAGRDVLSNNALKTPDCAVTQRSSAISPSCRFPRTKARKERMRASRMPMMARMFRPRGKSPHFG</sequence>
<feature type="region of interest" description="Disordered" evidence="1">
    <location>
        <begin position="78"/>
        <end position="108"/>
    </location>
</feature>
<name>A0A8T2PAX1_9TELE</name>
<organism evidence="2 3">
    <name type="scientific">Albula glossodonta</name>
    <name type="common">roundjaw bonefish</name>
    <dbReference type="NCBI Taxonomy" id="121402"/>
    <lineage>
        <taxon>Eukaryota</taxon>
        <taxon>Metazoa</taxon>
        <taxon>Chordata</taxon>
        <taxon>Craniata</taxon>
        <taxon>Vertebrata</taxon>
        <taxon>Euteleostomi</taxon>
        <taxon>Actinopterygii</taxon>
        <taxon>Neopterygii</taxon>
        <taxon>Teleostei</taxon>
        <taxon>Albuliformes</taxon>
        <taxon>Albulidae</taxon>
        <taxon>Albula</taxon>
    </lineage>
</organism>
<feature type="compositionally biased region" description="Basic residues" evidence="1">
    <location>
        <begin position="98"/>
        <end position="108"/>
    </location>
</feature>
<proteinExistence type="predicted"/>
<evidence type="ECO:0000256" key="1">
    <source>
        <dbReference type="SAM" id="MobiDB-lite"/>
    </source>
</evidence>
<accession>A0A8T2PAX1</accession>
<reference evidence="2" key="1">
    <citation type="thesis" date="2021" institute="BYU ScholarsArchive" country="Provo, UT, USA">
        <title>Applications of and Algorithms for Genome Assembly and Genomic Analyses with an Emphasis on Marine Teleosts.</title>
        <authorList>
            <person name="Pickett B.D."/>
        </authorList>
    </citation>
    <scope>NUCLEOTIDE SEQUENCE</scope>
    <source>
        <strain evidence="2">HI-2016</strain>
    </source>
</reference>
<dbReference type="Proteomes" id="UP000824540">
    <property type="component" value="Unassembled WGS sequence"/>
</dbReference>
<evidence type="ECO:0000313" key="2">
    <source>
        <dbReference type="EMBL" id="KAG9345847.1"/>
    </source>
</evidence>
<dbReference type="EMBL" id="JAFBMS010000017">
    <property type="protein sequence ID" value="KAG9345847.1"/>
    <property type="molecule type" value="Genomic_DNA"/>
</dbReference>
<comment type="caution">
    <text evidence="2">The sequence shown here is derived from an EMBL/GenBank/DDBJ whole genome shotgun (WGS) entry which is preliminary data.</text>
</comment>
<protein>
    <submittedName>
        <fullName evidence="2">Uncharacterized protein</fullName>
    </submittedName>
</protein>
<dbReference type="AlphaFoldDB" id="A0A8T2PAX1"/>
<keyword evidence="3" id="KW-1185">Reference proteome</keyword>